<keyword evidence="3" id="KW-0677">Repeat</keyword>
<feature type="domain" description="C2H2-type" evidence="12">
    <location>
        <begin position="222"/>
        <end position="249"/>
    </location>
</feature>
<dbReference type="PANTHER" id="PTHR24394:SF29">
    <property type="entry name" value="MYONEURIN"/>
    <property type="match status" value="1"/>
</dbReference>
<gene>
    <name evidence="15" type="primary">LOC117142218</name>
</gene>
<dbReference type="Pfam" id="PF12874">
    <property type="entry name" value="zf-met"/>
    <property type="match status" value="1"/>
</dbReference>
<keyword evidence="4 10" id="KW-0863">Zinc-finger</keyword>
<keyword evidence="5 11" id="KW-0862">Zinc</keyword>
<reference evidence="15" key="1">
    <citation type="submission" date="2025-08" db="UniProtKB">
        <authorList>
            <consortium name="RefSeq"/>
        </authorList>
    </citation>
    <scope>IDENTIFICATION</scope>
    <source>
        <strain evidence="15">Mau12</strain>
        <tissue evidence="15">Whole Body</tissue>
    </source>
</reference>
<evidence type="ECO:0000256" key="4">
    <source>
        <dbReference type="ARBA" id="ARBA00022771"/>
    </source>
</evidence>
<evidence type="ECO:0000256" key="7">
    <source>
        <dbReference type="ARBA" id="ARBA00023125"/>
    </source>
</evidence>
<keyword evidence="7" id="KW-0238">DNA-binding</keyword>
<evidence type="ECO:0000256" key="2">
    <source>
        <dbReference type="ARBA" id="ARBA00022723"/>
    </source>
</evidence>
<feature type="binding site" evidence="11">
    <location>
        <position position="82"/>
    </location>
    <ligand>
        <name>Zn(2+)</name>
        <dbReference type="ChEBI" id="CHEBI:29105"/>
    </ligand>
</feature>
<evidence type="ECO:0000259" key="12">
    <source>
        <dbReference type="PROSITE" id="PS50157"/>
    </source>
</evidence>
<feature type="domain" description="ZAD" evidence="13">
    <location>
        <begin position="30"/>
        <end position="106"/>
    </location>
</feature>
<dbReference type="PROSITE" id="PS50157">
    <property type="entry name" value="ZINC_FINGER_C2H2_2"/>
    <property type="match status" value="5"/>
</dbReference>
<evidence type="ECO:0000256" key="9">
    <source>
        <dbReference type="ARBA" id="ARBA00023242"/>
    </source>
</evidence>
<dbReference type="GO" id="GO:0045944">
    <property type="term" value="P:positive regulation of transcription by RNA polymerase II"/>
    <property type="evidence" value="ECO:0007669"/>
    <property type="project" value="UniProtKB-ARBA"/>
</dbReference>
<evidence type="ECO:0000256" key="10">
    <source>
        <dbReference type="PROSITE-ProRule" id="PRU00042"/>
    </source>
</evidence>
<evidence type="ECO:0000256" key="5">
    <source>
        <dbReference type="ARBA" id="ARBA00022833"/>
    </source>
</evidence>
<dbReference type="GeneID" id="117142218"/>
<evidence type="ECO:0000256" key="1">
    <source>
        <dbReference type="ARBA" id="ARBA00004123"/>
    </source>
</evidence>
<dbReference type="Gene3D" id="3.30.160.60">
    <property type="entry name" value="Classic Zinc Finger"/>
    <property type="match status" value="5"/>
</dbReference>
<protein>
    <submittedName>
        <fullName evidence="15">Transcription factor Ouib isoform X1</fullName>
    </submittedName>
</protein>
<accession>A0A6P8KF50</accession>
<dbReference type="FunFam" id="3.30.160.60:FF:000624">
    <property type="entry name" value="zinc finger protein 697"/>
    <property type="match status" value="1"/>
</dbReference>
<feature type="binding site" evidence="11">
    <location>
        <position position="35"/>
    </location>
    <ligand>
        <name>Zn(2+)</name>
        <dbReference type="ChEBI" id="CHEBI:29105"/>
    </ligand>
</feature>
<dbReference type="PROSITE" id="PS51915">
    <property type="entry name" value="ZAD"/>
    <property type="match status" value="1"/>
</dbReference>
<dbReference type="GO" id="GO:0000981">
    <property type="term" value="F:DNA-binding transcription factor activity, RNA polymerase II-specific"/>
    <property type="evidence" value="ECO:0007669"/>
    <property type="project" value="TreeGrafter"/>
</dbReference>
<dbReference type="PANTHER" id="PTHR24394">
    <property type="entry name" value="ZINC FINGER PROTEIN"/>
    <property type="match status" value="1"/>
</dbReference>
<evidence type="ECO:0000313" key="15">
    <source>
        <dbReference type="RefSeq" id="XP_033161946.1"/>
    </source>
</evidence>
<dbReference type="GO" id="GO:0008270">
    <property type="term" value="F:zinc ion binding"/>
    <property type="evidence" value="ECO:0007669"/>
    <property type="project" value="UniProtKB-UniRule"/>
</dbReference>
<feature type="binding site" evidence="11">
    <location>
        <position position="32"/>
    </location>
    <ligand>
        <name>Zn(2+)</name>
        <dbReference type="ChEBI" id="CHEBI:29105"/>
    </ligand>
</feature>
<proteinExistence type="predicted"/>
<keyword evidence="8" id="KW-0804">Transcription</keyword>
<keyword evidence="2 11" id="KW-0479">Metal-binding</keyword>
<keyword evidence="14" id="KW-1185">Reference proteome</keyword>
<dbReference type="FunFam" id="3.30.160.60:FF:001557">
    <property type="entry name" value="Transcription factor E4F1"/>
    <property type="match status" value="1"/>
</dbReference>
<dbReference type="SMART" id="SM00355">
    <property type="entry name" value="ZnF_C2H2"/>
    <property type="match status" value="5"/>
</dbReference>
<feature type="domain" description="C2H2-type" evidence="12">
    <location>
        <begin position="306"/>
        <end position="335"/>
    </location>
</feature>
<evidence type="ECO:0000256" key="11">
    <source>
        <dbReference type="PROSITE-ProRule" id="PRU01263"/>
    </source>
</evidence>
<dbReference type="InterPro" id="IPR012934">
    <property type="entry name" value="Znf_AD"/>
</dbReference>
<keyword evidence="9" id="KW-0539">Nucleus</keyword>
<dbReference type="GO" id="GO:0005634">
    <property type="term" value="C:nucleus"/>
    <property type="evidence" value="ECO:0007669"/>
    <property type="project" value="UniProtKB-SubCell"/>
</dbReference>
<dbReference type="GO" id="GO:0003677">
    <property type="term" value="F:DNA binding"/>
    <property type="evidence" value="ECO:0007669"/>
    <property type="project" value="UniProtKB-KW"/>
</dbReference>
<feature type="binding site" evidence="11">
    <location>
        <position position="79"/>
    </location>
    <ligand>
        <name>Zn(2+)</name>
        <dbReference type="ChEBI" id="CHEBI:29105"/>
    </ligand>
</feature>
<dbReference type="AlphaFoldDB" id="A0A6P8KF50"/>
<dbReference type="Proteomes" id="UP000515162">
    <property type="component" value="Chromosome 3R"/>
</dbReference>
<dbReference type="SMART" id="SM00868">
    <property type="entry name" value="zf-AD"/>
    <property type="match status" value="2"/>
</dbReference>
<comment type="subcellular location">
    <subcellularLocation>
        <location evidence="1">Nucleus</location>
    </subcellularLocation>
</comment>
<feature type="domain" description="C2H2-type" evidence="12">
    <location>
        <begin position="194"/>
        <end position="221"/>
    </location>
</feature>
<feature type="domain" description="C2H2-type" evidence="12">
    <location>
        <begin position="250"/>
        <end position="277"/>
    </location>
</feature>
<organism evidence="14 15">
    <name type="scientific">Drosophila mauritiana</name>
    <name type="common">Fruit fly</name>
    <dbReference type="NCBI Taxonomy" id="7226"/>
    <lineage>
        <taxon>Eukaryota</taxon>
        <taxon>Metazoa</taxon>
        <taxon>Ecdysozoa</taxon>
        <taxon>Arthropoda</taxon>
        <taxon>Hexapoda</taxon>
        <taxon>Insecta</taxon>
        <taxon>Pterygota</taxon>
        <taxon>Neoptera</taxon>
        <taxon>Endopterygota</taxon>
        <taxon>Diptera</taxon>
        <taxon>Brachycera</taxon>
        <taxon>Muscomorpha</taxon>
        <taxon>Ephydroidea</taxon>
        <taxon>Drosophilidae</taxon>
        <taxon>Drosophila</taxon>
        <taxon>Sophophora</taxon>
    </lineage>
</organism>
<evidence type="ECO:0000256" key="6">
    <source>
        <dbReference type="ARBA" id="ARBA00023015"/>
    </source>
</evidence>
<evidence type="ECO:0000256" key="8">
    <source>
        <dbReference type="ARBA" id="ARBA00023163"/>
    </source>
</evidence>
<feature type="domain" description="C2H2-type" evidence="12">
    <location>
        <begin position="278"/>
        <end position="305"/>
    </location>
</feature>
<keyword evidence="6" id="KW-0805">Transcription regulation</keyword>
<sequence length="339" mass="39141">MNNLSGLPQNEITILLPFHQSSLVIEMLNNVCRVCGRQKICEKSLNLFDLVNRKYLKHLHMISGLRQLVELDDVPGFMCLCCQAELRSALAFRKLCIKTQTKWLAIEDDSSSDDEDTNANSELESKQCAFNHFGKEKEGELIAETFQVLIEEEPIDKTLIRDAGAQLREDGVDEKCVPPQKVLKVLTKLDDQIYICELCGTHATSKPTFQRHMRKHTGERPFGCKVCDARFLSAGELRAHHRVHTGEQPFACRFCEKRYVSYMGRLIHERTHTNDRPYVCEECGKKFTTAYVLRNHMVIHTGERNFRCDICDRSFQRKAHLITHTRSMMHVQNVKKQKS</sequence>
<evidence type="ECO:0000313" key="14">
    <source>
        <dbReference type="Proteomes" id="UP000515162"/>
    </source>
</evidence>
<dbReference type="SUPFAM" id="SSF57667">
    <property type="entry name" value="beta-beta-alpha zinc fingers"/>
    <property type="match status" value="3"/>
</dbReference>
<dbReference type="InterPro" id="IPR036236">
    <property type="entry name" value="Znf_C2H2_sf"/>
</dbReference>
<dbReference type="RefSeq" id="XP_033161946.1">
    <property type="nucleotide sequence ID" value="XM_033306055.1"/>
</dbReference>
<dbReference type="PROSITE" id="PS00028">
    <property type="entry name" value="ZINC_FINGER_C2H2_1"/>
    <property type="match status" value="4"/>
</dbReference>
<dbReference type="Pfam" id="PF00096">
    <property type="entry name" value="zf-C2H2"/>
    <property type="match status" value="2"/>
</dbReference>
<name>A0A6P8KF50_DROMA</name>
<dbReference type="InterPro" id="IPR013087">
    <property type="entry name" value="Znf_C2H2_type"/>
</dbReference>
<evidence type="ECO:0000256" key="3">
    <source>
        <dbReference type="ARBA" id="ARBA00022737"/>
    </source>
</evidence>
<evidence type="ECO:0000259" key="13">
    <source>
        <dbReference type="PROSITE" id="PS51915"/>
    </source>
</evidence>
<dbReference type="FunFam" id="3.30.160.60:FF:002343">
    <property type="entry name" value="Zinc finger protein 33A"/>
    <property type="match status" value="1"/>
</dbReference>